<keyword evidence="2" id="KW-1185">Reference proteome</keyword>
<sequence length="133" mass="15384">MTKKEVTQLSYEITGYAIKVHKELGPGLLESVYEKCLKYELETNGYSVRQQLSVPIQYYDLEIDADLRLDLLVNDTIIVELKAVEAILPIHEAQLLTYMKLLEIPQGLLINFYTLNISKSLKPFVNEFFNRLD</sequence>
<dbReference type="NCBIfam" id="TIGR04256">
    <property type="entry name" value="GxxExxY"/>
    <property type="match status" value="1"/>
</dbReference>
<organism evidence="1 2">
    <name type="scientific">Flavobacterium taihuense</name>
    <dbReference type="NCBI Taxonomy" id="2857508"/>
    <lineage>
        <taxon>Bacteria</taxon>
        <taxon>Pseudomonadati</taxon>
        <taxon>Bacteroidota</taxon>
        <taxon>Flavobacteriia</taxon>
        <taxon>Flavobacteriales</taxon>
        <taxon>Flavobacteriaceae</taxon>
        <taxon>Flavobacterium</taxon>
    </lineage>
</organism>
<evidence type="ECO:0000313" key="1">
    <source>
        <dbReference type="EMBL" id="MBW4361992.1"/>
    </source>
</evidence>
<evidence type="ECO:0000313" key="2">
    <source>
        <dbReference type="Proteomes" id="UP000812031"/>
    </source>
</evidence>
<reference evidence="1 2" key="1">
    <citation type="submission" date="2021-07" db="EMBL/GenBank/DDBJ databases">
        <title>Flavobacterium sp. nov. isolated from sediment on the Taihu Lake.</title>
        <authorList>
            <person name="Qu J.-H."/>
        </authorList>
    </citation>
    <scope>NUCLEOTIDE SEQUENCE [LARGE SCALE GENOMIC DNA]</scope>
    <source>
        <strain evidence="1 2">NAS39</strain>
    </source>
</reference>
<name>A0ABS6XZ92_9FLAO</name>
<gene>
    <name evidence="1" type="ORF">KZH69_15995</name>
</gene>
<dbReference type="EMBL" id="JAHWYN010000016">
    <property type="protein sequence ID" value="MBW4361992.1"/>
    <property type="molecule type" value="Genomic_DNA"/>
</dbReference>
<dbReference type="RefSeq" id="WP_219318481.1">
    <property type="nucleotide sequence ID" value="NZ_JAHWYN010000016.1"/>
</dbReference>
<proteinExistence type="predicted"/>
<protein>
    <submittedName>
        <fullName evidence="1">GxxExxY protein</fullName>
    </submittedName>
</protein>
<dbReference type="Proteomes" id="UP000812031">
    <property type="component" value="Unassembled WGS sequence"/>
</dbReference>
<comment type="caution">
    <text evidence="1">The sequence shown here is derived from an EMBL/GenBank/DDBJ whole genome shotgun (WGS) entry which is preliminary data.</text>
</comment>
<accession>A0ABS6XZ92</accession>
<dbReference type="Pfam" id="PF13366">
    <property type="entry name" value="PDDEXK_3"/>
    <property type="match status" value="1"/>
</dbReference>
<dbReference type="InterPro" id="IPR026350">
    <property type="entry name" value="GxxExxY"/>
</dbReference>